<sequence length="63" mass="6993">MSLVSRVSMSLPIARISNSWLLISSCNRSSSFRLWLDAGCNSKRRLMWASKISAVSKLKSFAG</sequence>
<gene>
    <name evidence="1" type="ORF">T03_1642</name>
</gene>
<accession>A0A0V1AH45</accession>
<dbReference type="PROSITE" id="PS51257">
    <property type="entry name" value="PROKAR_LIPOPROTEIN"/>
    <property type="match status" value="1"/>
</dbReference>
<evidence type="ECO:0000313" key="2">
    <source>
        <dbReference type="Proteomes" id="UP000054653"/>
    </source>
</evidence>
<organism evidence="1 2">
    <name type="scientific">Trichinella britovi</name>
    <name type="common">Parasitic roundworm</name>
    <dbReference type="NCBI Taxonomy" id="45882"/>
    <lineage>
        <taxon>Eukaryota</taxon>
        <taxon>Metazoa</taxon>
        <taxon>Ecdysozoa</taxon>
        <taxon>Nematoda</taxon>
        <taxon>Enoplea</taxon>
        <taxon>Dorylaimia</taxon>
        <taxon>Trichinellida</taxon>
        <taxon>Trichinellidae</taxon>
        <taxon>Trichinella</taxon>
    </lineage>
</organism>
<keyword evidence="2" id="KW-1185">Reference proteome</keyword>
<proteinExistence type="predicted"/>
<reference evidence="1 2" key="1">
    <citation type="submission" date="2015-01" db="EMBL/GenBank/DDBJ databases">
        <title>Evolution of Trichinella species and genotypes.</title>
        <authorList>
            <person name="Korhonen P.K."/>
            <person name="Edoardo P."/>
            <person name="Giuseppe L.R."/>
            <person name="Gasser R.B."/>
        </authorList>
    </citation>
    <scope>NUCLEOTIDE SEQUENCE [LARGE SCALE GENOMIC DNA]</scope>
    <source>
        <strain evidence="1">ISS120</strain>
    </source>
</reference>
<dbReference type="EMBL" id="JYDI01003310">
    <property type="protein sequence ID" value="KRY24161.1"/>
    <property type="molecule type" value="Genomic_DNA"/>
</dbReference>
<name>A0A0V1AH45_TRIBR</name>
<evidence type="ECO:0000313" key="1">
    <source>
        <dbReference type="EMBL" id="KRY24161.1"/>
    </source>
</evidence>
<dbReference type="Proteomes" id="UP000054653">
    <property type="component" value="Unassembled WGS sequence"/>
</dbReference>
<dbReference type="AlphaFoldDB" id="A0A0V1AH45"/>
<protein>
    <submittedName>
        <fullName evidence="1">Uncharacterized protein</fullName>
    </submittedName>
</protein>
<comment type="caution">
    <text evidence="1">The sequence shown here is derived from an EMBL/GenBank/DDBJ whole genome shotgun (WGS) entry which is preliminary data.</text>
</comment>